<proteinExistence type="predicted"/>
<keyword evidence="2" id="KW-0238">DNA-binding</keyword>
<dbReference type="EMBL" id="CP001089">
    <property type="protein sequence ID" value="ACD93976.1"/>
    <property type="molecule type" value="Genomic_DNA"/>
</dbReference>
<dbReference type="Gene3D" id="2.30.110.10">
    <property type="entry name" value="Electron Transport, Fmn-binding Protein, Chain A"/>
    <property type="match status" value="1"/>
</dbReference>
<dbReference type="PANTHER" id="PTHR34071:SF2">
    <property type="entry name" value="FLAVIN-NUCLEOTIDE-BINDING PROTEIN"/>
    <property type="match status" value="1"/>
</dbReference>
<organism evidence="2 3">
    <name type="scientific">Trichlorobacter lovleyi (strain ATCC BAA-1151 / DSM 17278 / SZ)</name>
    <name type="common">Geobacter lovleyi</name>
    <dbReference type="NCBI Taxonomy" id="398767"/>
    <lineage>
        <taxon>Bacteria</taxon>
        <taxon>Pseudomonadati</taxon>
        <taxon>Thermodesulfobacteriota</taxon>
        <taxon>Desulfuromonadia</taxon>
        <taxon>Geobacterales</taxon>
        <taxon>Geobacteraceae</taxon>
        <taxon>Trichlorobacter</taxon>
    </lineage>
</organism>
<keyword evidence="3" id="KW-1185">Reference proteome</keyword>
<evidence type="ECO:0000259" key="1">
    <source>
        <dbReference type="Pfam" id="PF01726"/>
    </source>
</evidence>
<protein>
    <submittedName>
        <fullName evidence="2">LexA DNA-binding domain protein</fullName>
    </submittedName>
</protein>
<dbReference type="AlphaFoldDB" id="B3EAZ2"/>
<dbReference type="InterPro" id="IPR012349">
    <property type="entry name" value="Split_barrel_FMN-bd"/>
</dbReference>
<dbReference type="SUPFAM" id="SSF46785">
    <property type="entry name" value="Winged helix' DNA-binding domain"/>
    <property type="match status" value="1"/>
</dbReference>
<dbReference type="InterPro" id="IPR006199">
    <property type="entry name" value="LexA_DNA-bd_dom"/>
</dbReference>
<dbReference type="eggNOG" id="COG3467">
    <property type="taxonomic scope" value="Bacteria"/>
</dbReference>
<dbReference type="RefSeq" id="WP_012468334.1">
    <property type="nucleotide sequence ID" value="NC_010814.1"/>
</dbReference>
<dbReference type="PANTHER" id="PTHR34071">
    <property type="entry name" value="5-NITROIMIDAZOLE ANTIBIOTICS RESISTANCE PROTEIN, NIMA-FAMILY-RELATED PROTEIN-RELATED"/>
    <property type="match status" value="1"/>
</dbReference>
<dbReference type="GO" id="GO:0003677">
    <property type="term" value="F:DNA binding"/>
    <property type="evidence" value="ECO:0007669"/>
    <property type="project" value="UniProtKB-KW"/>
</dbReference>
<sequence length="233" mass="26158">MIAITERQQMVLDFITRFTQTHGYSPTVRDIAAHLGVSSPSGVNRHLEALEKKGWLKKTGASRGIVLTSHGGQSIPLKEEQMMEVRRSDREITPQESIDILDTAEYGILSTVGNDGQPYGVPLSYVHKGSIYFHCAISGHKLENIEHNAKVSFCVVGKTKVLPDKFGTEYESAVVFGRVSEVNGAERHHALLWLLEKYCSDFIEEGKRYIEQKDKITKVFKIEIARISGKARR</sequence>
<dbReference type="Pfam" id="PF01726">
    <property type="entry name" value="LexA_DNA_bind"/>
    <property type="match status" value="1"/>
</dbReference>
<accession>B3EAZ2</accession>
<dbReference type="Pfam" id="PF12900">
    <property type="entry name" value="Pyridox_ox_2"/>
    <property type="match status" value="1"/>
</dbReference>
<dbReference type="eggNOG" id="COG1974">
    <property type="taxonomic scope" value="Bacteria"/>
</dbReference>
<reference evidence="2 3" key="1">
    <citation type="submission" date="2008-05" db="EMBL/GenBank/DDBJ databases">
        <title>Complete sequence of chromosome of Geobacter lovleyi SZ.</title>
        <authorList>
            <consortium name="US DOE Joint Genome Institute"/>
            <person name="Lucas S."/>
            <person name="Copeland A."/>
            <person name="Lapidus A."/>
            <person name="Glavina del Rio T."/>
            <person name="Dalin E."/>
            <person name="Tice H."/>
            <person name="Bruce D."/>
            <person name="Goodwin L."/>
            <person name="Pitluck S."/>
            <person name="Chertkov O."/>
            <person name="Meincke L."/>
            <person name="Brettin T."/>
            <person name="Detter J.C."/>
            <person name="Han C."/>
            <person name="Tapia R."/>
            <person name="Kuske C.R."/>
            <person name="Schmutz J."/>
            <person name="Larimer F."/>
            <person name="Land M."/>
            <person name="Hauser L."/>
            <person name="Kyrpides N."/>
            <person name="Mikhailova N."/>
            <person name="Sung Y."/>
            <person name="Fletcher K.E."/>
            <person name="Ritalahti K.M."/>
            <person name="Loeffler F.E."/>
            <person name="Richardson P."/>
        </authorList>
    </citation>
    <scope>NUCLEOTIDE SEQUENCE [LARGE SCALE GENOMIC DNA]</scope>
    <source>
        <strain evidence="3">ATCC BAA-1151 / DSM 17278 / SZ</strain>
    </source>
</reference>
<dbReference type="HOGENOM" id="CLU_1188588_0_0_7"/>
<evidence type="ECO:0000313" key="2">
    <source>
        <dbReference type="EMBL" id="ACD93976.1"/>
    </source>
</evidence>
<feature type="domain" description="LexA repressor DNA-binding" evidence="1">
    <location>
        <begin position="1"/>
        <end position="64"/>
    </location>
</feature>
<dbReference type="SUPFAM" id="SSF50475">
    <property type="entry name" value="FMN-binding split barrel"/>
    <property type="match status" value="1"/>
</dbReference>
<name>B3EAZ2_TRIL1</name>
<gene>
    <name evidence="2" type="ordered locus">Glov_0247</name>
</gene>
<dbReference type="OrthoDB" id="9794935at2"/>
<evidence type="ECO:0000313" key="3">
    <source>
        <dbReference type="Proteomes" id="UP000002420"/>
    </source>
</evidence>
<dbReference type="Proteomes" id="UP000002420">
    <property type="component" value="Chromosome"/>
</dbReference>
<dbReference type="InterPro" id="IPR036390">
    <property type="entry name" value="WH_DNA-bd_sf"/>
</dbReference>
<dbReference type="InterPro" id="IPR036388">
    <property type="entry name" value="WH-like_DNA-bd_sf"/>
</dbReference>
<dbReference type="GO" id="GO:0004252">
    <property type="term" value="F:serine-type endopeptidase activity"/>
    <property type="evidence" value="ECO:0007669"/>
    <property type="project" value="InterPro"/>
</dbReference>
<dbReference type="GO" id="GO:0006508">
    <property type="term" value="P:proteolysis"/>
    <property type="evidence" value="ECO:0007669"/>
    <property type="project" value="InterPro"/>
</dbReference>
<dbReference type="Gene3D" id="1.10.10.10">
    <property type="entry name" value="Winged helix-like DNA-binding domain superfamily/Winged helix DNA-binding domain"/>
    <property type="match status" value="1"/>
</dbReference>
<dbReference type="InterPro" id="IPR024747">
    <property type="entry name" value="Pyridox_Oxase-rel"/>
</dbReference>
<dbReference type="KEGG" id="glo:Glov_0247"/>
<dbReference type="STRING" id="398767.Glov_0247"/>